<proteinExistence type="predicted"/>
<dbReference type="EnsemblPlants" id="Kaladp0055s0271.1.v1.1">
    <property type="protein sequence ID" value="Kaladp0055s0271.1.v1.1"/>
    <property type="gene ID" value="Kaladp0055s0271.v1.1"/>
</dbReference>
<accession>A0A7N0ZYQ6</accession>
<dbReference type="Gramene" id="Kaladp0055s0271.1.v1.1">
    <property type="protein sequence ID" value="Kaladp0055s0271.1.v1.1"/>
    <property type="gene ID" value="Kaladp0055s0271.v1.1"/>
</dbReference>
<name>A0A7N0ZYQ6_KALFE</name>
<organism evidence="1 2">
    <name type="scientific">Kalanchoe fedtschenkoi</name>
    <name type="common">Lavender scallops</name>
    <name type="synonym">South American air plant</name>
    <dbReference type="NCBI Taxonomy" id="63787"/>
    <lineage>
        <taxon>Eukaryota</taxon>
        <taxon>Viridiplantae</taxon>
        <taxon>Streptophyta</taxon>
        <taxon>Embryophyta</taxon>
        <taxon>Tracheophyta</taxon>
        <taxon>Spermatophyta</taxon>
        <taxon>Magnoliopsida</taxon>
        <taxon>eudicotyledons</taxon>
        <taxon>Gunneridae</taxon>
        <taxon>Pentapetalae</taxon>
        <taxon>Saxifragales</taxon>
        <taxon>Crassulaceae</taxon>
        <taxon>Kalanchoe</taxon>
    </lineage>
</organism>
<evidence type="ECO:0000313" key="1">
    <source>
        <dbReference type="EnsemblPlants" id="Kaladp0055s0271.1.v1.1"/>
    </source>
</evidence>
<reference evidence="1" key="1">
    <citation type="submission" date="2021-01" db="UniProtKB">
        <authorList>
            <consortium name="EnsemblPlants"/>
        </authorList>
    </citation>
    <scope>IDENTIFICATION</scope>
</reference>
<evidence type="ECO:0000313" key="2">
    <source>
        <dbReference type="Proteomes" id="UP000594263"/>
    </source>
</evidence>
<dbReference type="AlphaFoldDB" id="A0A7N0ZYQ6"/>
<protein>
    <submittedName>
        <fullName evidence="1">Uncharacterized protein</fullName>
    </submittedName>
</protein>
<keyword evidence="2" id="KW-1185">Reference proteome</keyword>
<sequence>MDGWVTAGFWGRGVNHETLQDFALNLFCFIYCTFRIVAQCVSPSPSLSSLQIVGCSQRALPARRNAPMKTSHQTVYFYRIDRYVIDLGVDGDVDGTGHWAAEE</sequence>
<dbReference type="Proteomes" id="UP000594263">
    <property type="component" value="Unplaced"/>
</dbReference>